<dbReference type="GeneID" id="300269636"/>
<dbReference type="EMBL" id="UAUF01000010">
    <property type="protein sequence ID" value="SPZ04978.1"/>
    <property type="molecule type" value="Genomic_DNA"/>
</dbReference>
<evidence type="ECO:0000313" key="1">
    <source>
        <dbReference type="EMBL" id="SPZ04978.1"/>
    </source>
</evidence>
<proteinExistence type="predicted"/>
<gene>
    <name evidence="1" type="ORF">NCTC11842_01499</name>
</gene>
<accession>A0A2X2CBV7</accession>
<evidence type="ECO:0000313" key="2">
    <source>
        <dbReference type="Proteomes" id="UP000250443"/>
    </source>
</evidence>
<sequence>MADHQLRLEKYVDFDNVNPIIGVLNNAVHGDQIEILIVANRGGAVDAAFDLVDAIRQTKASVKLRFSRYIISAAAYIWCWFFVRPESHVEAELPHKPGVVVYHRPRRILNDEHIVFLDELDPNHPYCALMKVIVDKFDELFDELLVVMGYSVANDQPIRFEDADFRHERYHMRTAYYANHDVTLPA</sequence>
<dbReference type="Proteomes" id="UP000250443">
    <property type="component" value="Unassembled WGS sequence"/>
</dbReference>
<evidence type="ECO:0008006" key="3">
    <source>
        <dbReference type="Google" id="ProtNLM"/>
    </source>
</evidence>
<dbReference type="AlphaFoldDB" id="A0A2X2CBV7"/>
<reference evidence="1 2" key="1">
    <citation type="submission" date="2018-06" db="EMBL/GenBank/DDBJ databases">
        <authorList>
            <consortium name="Pathogen Informatics"/>
            <person name="Doyle S."/>
        </authorList>
    </citation>
    <scope>NUCLEOTIDE SEQUENCE [LARGE SCALE GENOMIC DNA]</scope>
    <source>
        <strain evidence="1 2">NCTC11842</strain>
    </source>
</reference>
<dbReference type="RefSeq" id="WP_074828830.1">
    <property type="nucleotide sequence ID" value="NZ_DALZQD010000020.1"/>
</dbReference>
<name>A0A2X2CBV7_PSELU</name>
<organism evidence="1 2">
    <name type="scientific">Pseudomonas luteola</name>
    <dbReference type="NCBI Taxonomy" id="47886"/>
    <lineage>
        <taxon>Bacteria</taxon>
        <taxon>Pseudomonadati</taxon>
        <taxon>Pseudomonadota</taxon>
        <taxon>Gammaproteobacteria</taxon>
        <taxon>Pseudomonadales</taxon>
        <taxon>Pseudomonadaceae</taxon>
        <taxon>Pseudomonas</taxon>
    </lineage>
</organism>
<protein>
    <recommendedName>
        <fullName evidence="3">ATP-dependent Clp protease proteolytic subunit</fullName>
    </recommendedName>
</protein>